<dbReference type="GO" id="GO:0006508">
    <property type="term" value="P:proteolysis"/>
    <property type="evidence" value="ECO:0007669"/>
    <property type="project" value="InterPro"/>
</dbReference>
<reference evidence="1" key="1">
    <citation type="submission" date="2021-03" db="EMBL/GenBank/DDBJ databases">
        <title>Draft genome sequence of rust myrtle Austropuccinia psidii MF-1, a brazilian biotype.</title>
        <authorList>
            <person name="Quecine M.C."/>
            <person name="Pachon D.M.R."/>
            <person name="Bonatelli M.L."/>
            <person name="Correr F.H."/>
            <person name="Franceschini L.M."/>
            <person name="Leite T.F."/>
            <person name="Margarido G.R.A."/>
            <person name="Almeida C.A."/>
            <person name="Ferrarezi J.A."/>
            <person name="Labate C.A."/>
        </authorList>
    </citation>
    <scope>NUCLEOTIDE SEQUENCE</scope>
    <source>
        <strain evidence="1">MF-1</strain>
    </source>
</reference>
<dbReference type="AlphaFoldDB" id="A0A9Q3GHW9"/>
<comment type="caution">
    <text evidence="1">The sequence shown here is derived from an EMBL/GenBank/DDBJ whole genome shotgun (WGS) entry which is preliminary data.</text>
</comment>
<gene>
    <name evidence="1" type="ORF">O181_007470</name>
</gene>
<sequence>MDHLTTPPTDHRLQSQIGPLTTKNILPLLLFFSAPQPQEKITISLDTQNASNPSLEICANDVLDIANQIKLKYMPEPSSLLQILALKGEKHDNGHQKDRSHLSSSQPQINSLVVHWSPNFPVKAKAKKICFKQENHSSIVSIGVVPSLENGEALLDSGTTHSVVGDISLFTHLSPTNMSLSVAS</sequence>
<dbReference type="InterPro" id="IPR001969">
    <property type="entry name" value="Aspartic_peptidase_AS"/>
</dbReference>
<dbReference type="Proteomes" id="UP000765509">
    <property type="component" value="Unassembled WGS sequence"/>
</dbReference>
<protein>
    <submittedName>
        <fullName evidence="1">Uncharacterized protein</fullName>
    </submittedName>
</protein>
<keyword evidence="2" id="KW-1185">Reference proteome</keyword>
<dbReference type="GO" id="GO:0004190">
    <property type="term" value="F:aspartic-type endopeptidase activity"/>
    <property type="evidence" value="ECO:0007669"/>
    <property type="project" value="InterPro"/>
</dbReference>
<proteinExistence type="predicted"/>
<name>A0A9Q3GHW9_9BASI</name>
<dbReference type="OrthoDB" id="1099063at2759"/>
<organism evidence="1 2">
    <name type="scientific">Austropuccinia psidii MF-1</name>
    <dbReference type="NCBI Taxonomy" id="1389203"/>
    <lineage>
        <taxon>Eukaryota</taxon>
        <taxon>Fungi</taxon>
        <taxon>Dikarya</taxon>
        <taxon>Basidiomycota</taxon>
        <taxon>Pucciniomycotina</taxon>
        <taxon>Pucciniomycetes</taxon>
        <taxon>Pucciniales</taxon>
        <taxon>Sphaerophragmiaceae</taxon>
        <taxon>Austropuccinia</taxon>
    </lineage>
</organism>
<evidence type="ECO:0000313" key="2">
    <source>
        <dbReference type="Proteomes" id="UP000765509"/>
    </source>
</evidence>
<evidence type="ECO:0000313" key="1">
    <source>
        <dbReference type="EMBL" id="MBW0467755.1"/>
    </source>
</evidence>
<dbReference type="PROSITE" id="PS00141">
    <property type="entry name" value="ASP_PROTEASE"/>
    <property type="match status" value="1"/>
</dbReference>
<accession>A0A9Q3GHW9</accession>
<dbReference type="EMBL" id="AVOT02001666">
    <property type="protein sequence ID" value="MBW0467755.1"/>
    <property type="molecule type" value="Genomic_DNA"/>
</dbReference>